<dbReference type="EMBL" id="ML119684">
    <property type="protein sequence ID" value="RPA80832.1"/>
    <property type="molecule type" value="Genomic_DNA"/>
</dbReference>
<evidence type="ECO:0000313" key="2">
    <source>
        <dbReference type="Proteomes" id="UP000275078"/>
    </source>
</evidence>
<evidence type="ECO:0000313" key="1">
    <source>
        <dbReference type="EMBL" id="RPA80832.1"/>
    </source>
</evidence>
<accession>A0A3N4I3Z9</accession>
<gene>
    <name evidence="1" type="ORF">BJ508DRAFT_415099</name>
</gene>
<keyword evidence="2" id="KW-1185">Reference proteome</keyword>
<sequence length="59" mass="6894">MSSSSADRNFCKPQRFQEDWGKTWINSLGDEEGSVRKNYPSTVFHFVQDTFRSLDLPIH</sequence>
<dbReference type="AlphaFoldDB" id="A0A3N4I3Z9"/>
<organism evidence="1 2">
    <name type="scientific">Ascobolus immersus RN42</name>
    <dbReference type="NCBI Taxonomy" id="1160509"/>
    <lineage>
        <taxon>Eukaryota</taxon>
        <taxon>Fungi</taxon>
        <taxon>Dikarya</taxon>
        <taxon>Ascomycota</taxon>
        <taxon>Pezizomycotina</taxon>
        <taxon>Pezizomycetes</taxon>
        <taxon>Pezizales</taxon>
        <taxon>Ascobolaceae</taxon>
        <taxon>Ascobolus</taxon>
    </lineage>
</organism>
<reference evidence="1 2" key="1">
    <citation type="journal article" date="2018" name="Nat. Ecol. Evol.">
        <title>Pezizomycetes genomes reveal the molecular basis of ectomycorrhizal truffle lifestyle.</title>
        <authorList>
            <person name="Murat C."/>
            <person name="Payen T."/>
            <person name="Noel B."/>
            <person name="Kuo A."/>
            <person name="Morin E."/>
            <person name="Chen J."/>
            <person name="Kohler A."/>
            <person name="Krizsan K."/>
            <person name="Balestrini R."/>
            <person name="Da Silva C."/>
            <person name="Montanini B."/>
            <person name="Hainaut M."/>
            <person name="Levati E."/>
            <person name="Barry K.W."/>
            <person name="Belfiori B."/>
            <person name="Cichocki N."/>
            <person name="Clum A."/>
            <person name="Dockter R.B."/>
            <person name="Fauchery L."/>
            <person name="Guy J."/>
            <person name="Iotti M."/>
            <person name="Le Tacon F."/>
            <person name="Lindquist E.A."/>
            <person name="Lipzen A."/>
            <person name="Malagnac F."/>
            <person name="Mello A."/>
            <person name="Molinier V."/>
            <person name="Miyauchi S."/>
            <person name="Poulain J."/>
            <person name="Riccioni C."/>
            <person name="Rubini A."/>
            <person name="Sitrit Y."/>
            <person name="Splivallo R."/>
            <person name="Traeger S."/>
            <person name="Wang M."/>
            <person name="Zifcakova L."/>
            <person name="Wipf D."/>
            <person name="Zambonelli A."/>
            <person name="Paolocci F."/>
            <person name="Nowrousian M."/>
            <person name="Ottonello S."/>
            <person name="Baldrian P."/>
            <person name="Spatafora J.W."/>
            <person name="Henrissat B."/>
            <person name="Nagy L.G."/>
            <person name="Aury J.M."/>
            <person name="Wincker P."/>
            <person name="Grigoriev I.V."/>
            <person name="Bonfante P."/>
            <person name="Martin F.M."/>
        </authorList>
    </citation>
    <scope>NUCLEOTIDE SEQUENCE [LARGE SCALE GENOMIC DNA]</scope>
    <source>
        <strain evidence="1 2">RN42</strain>
    </source>
</reference>
<proteinExistence type="predicted"/>
<dbReference type="Proteomes" id="UP000275078">
    <property type="component" value="Unassembled WGS sequence"/>
</dbReference>
<name>A0A3N4I3Z9_ASCIM</name>
<protein>
    <submittedName>
        <fullName evidence="1">Uncharacterized protein</fullName>
    </submittedName>
</protein>